<evidence type="ECO:0000313" key="8">
    <source>
        <dbReference type="Proteomes" id="UP000637695"/>
    </source>
</evidence>
<dbReference type="Pfam" id="PF03379">
    <property type="entry name" value="CcmB"/>
    <property type="match status" value="1"/>
</dbReference>
<keyword evidence="5 6" id="KW-0472">Membrane</keyword>
<name>A0A917K0D7_9BACL</name>
<comment type="caution">
    <text evidence="7">The sequence shown here is derived from an EMBL/GenBank/DDBJ whole genome shotgun (WGS) entry which is preliminary data.</text>
</comment>
<dbReference type="Proteomes" id="UP000637695">
    <property type="component" value="Unassembled WGS sequence"/>
</dbReference>
<dbReference type="GO" id="GO:0017004">
    <property type="term" value="P:cytochrome complex assembly"/>
    <property type="evidence" value="ECO:0007669"/>
    <property type="project" value="InterPro"/>
</dbReference>
<dbReference type="InterPro" id="IPR003544">
    <property type="entry name" value="Cyt_c_biogenesis_CcmB"/>
</dbReference>
<evidence type="ECO:0000256" key="5">
    <source>
        <dbReference type="ARBA" id="ARBA00023136"/>
    </source>
</evidence>
<protein>
    <submittedName>
        <fullName evidence="7">Cytochrome C biogenesis protein B</fullName>
    </submittedName>
</protein>
<reference evidence="7" key="2">
    <citation type="submission" date="2020-09" db="EMBL/GenBank/DDBJ databases">
        <authorList>
            <person name="Sun Q."/>
            <person name="Ohkuma M."/>
        </authorList>
    </citation>
    <scope>NUCLEOTIDE SEQUENCE</scope>
    <source>
        <strain evidence="7">JCM 18487</strain>
    </source>
</reference>
<evidence type="ECO:0000256" key="1">
    <source>
        <dbReference type="ARBA" id="ARBA00004141"/>
    </source>
</evidence>
<accession>A0A917K0D7</accession>
<comment type="similarity">
    <text evidence="2">Belongs to the CcmB/CycW/HelB family.</text>
</comment>
<evidence type="ECO:0000313" key="7">
    <source>
        <dbReference type="EMBL" id="GGI95722.1"/>
    </source>
</evidence>
<evidence type="ECO:0000256" key="2">
    <source>
        <dbReference type="ARBA" id="ARBA00010544"/>
    </source>
</evidence>
<dbReference type="AlphaFoldDB" id="A0A917K0D7"/>
<feature type="transmembrane region" description="Helical" evidence="6">
    <location>
        <begin position="165"/>
        <end position="186"/>
    </location>
</feature>
<dbReference type="GO" id="GO:0015232">
    <property type="term" value="F:heme transmembrane transporter activity"/>
    <property type="evidence" value="ECO:0007669"/>
    <property type="project" value="InterPro"/>
</dbReference>
<dbReference type="RefSeq" id="WP_188880594.1">
    <property type="nucleotide sequence ID" value="NZ_BMOY01000002.1"/>
</dbReference>
<feature type="transmembrane region" description="Helical" evidence="6">
    <location>
        <begin position="99"/>
        <end position="124"/>
    </location>
</feature>
<feature type="transmembrane region" description="Helical" evidence="6">
    <location>
        <begin position="198"/>
        <end position="218"/>
    </location>
</feature>
<comment type="subcellular location">
    <subcellularLocation>
        <location evidence="1">Membrane</location>
        <topology evidence="1">Multi-pass membrane protein</topology>
    </subcellularLocation>
</comment>
<keyword evidence="3 6" id="KW-0812">Transmembrane</keyword>
<organism evidence="7 8">
    <name type="scientific">Alicyclobacillus cellulosilyticus</name>
    <dbReference type="NCBI Taxonomy" id="1003997"/>
    <lineage>
        <taxon>Bacteria</taxon>
        <taxon>Bacillati</taxon>
        <taxon>Bacillota</taxon>
        <taxon>Bacilli</taxon>
        <taxon>Bacillales</taxon>
        <taxon>Alicyclobacillaceae</taxon>
        <taxon>Alicyclobacillus</taxon>
    </lineage>
</organism>
<keyword evidence="8" id="KW-1185">Reference proteome</keyword>
<dbReference type="GO" id="GO:0016020">
    <property type="term" value="C:membrane"/>
    <property type="evidence" value="ECO:0007669"/>
    <property type="project" value="UniProtKB-SubCell"/>
</dbReference>
<evidence type="ECO:0000256" key="6">
    <source>
        <dbReference type="SAM" id="Phobius"/>
    </source>
</evidence>
<evidence type="ECO:0000256" key="3">
    <source>
        <dbReference type="ARBA" id="ARBA00022692"/>
    </source>
</evidence>
<reference evidence="7" key="1">
    <citation type="journal article" date="2014" name="Int. J. Syst. Evol. Microbiol.">
        <title>Complete genome sequence of Corynebacterium casei LMG S-19264T (=DSM 44701T), isolated from a smear-ripened cheese.</title>
        <authorList>
            <consortium name="US DOE Joint Genome Institute (JGI-PGF)"/>
            <person name="Walter F."/>
            <person name="Albersmeier A."/>
            <person name="Kalinowski J."/>
            <person name="Ruckert C."/>
        </authorList>
    </citation>
    <scope>NUCLEOTIDE SEQUENCE</scope>
    <source>
        <strain evidence="7">JCM 18487</strain>
    </source>
</reference>
<evidence type="ECO:0000256" key="4">
    <source>
        <dbReference type="ARBA" id="ARBA00022989"/>
    </source>
</evidence>
<feature type="transmembrane region" description="Helical" evidence="6">
    <location>
        <begin position="136"/>
        <end position="159"/>
    </location>
</feature>
<dbReference type="EMBL" id="BMOY01000002">
    <property type="protein sequence ID" value="GGI95722.1"/>
    <property type="molecule type" value="Genomic_DNA"/>
</dbReference>
<sequence>MGLWWWRFAALVRAEAASRARARTGWIAGVCFGVLWVLVAGIALDGTARLPAAWWCGLLWLGVLCTLVPQWLADSAGDAEMGATSGLLLAPLDRSWIFYARWCVRAGFACLTAAAVAGTSFIILNEPPPRHPAWFAAAFVSGVVVLSGLGTFLATLATVSRSREAVFPLLLIPVALPVILASVRLTVYAAASYGRPQVWWEVLLAYFVLLCVLPWLLYEPALEE</sequence>
<keyword evidence="4 6" id="KW-1133">Transmembrane helix</keyword>
<gene>
    <name evidence="7" type="ORF">GCM10010885_01740</name>
</gene>
<feature type="transmembrane region" description="Helical" evidence="6">
    <location>
        <begin position="52"/>
        <end position="72"/>
    </location>
</feature>
<proteinExistence type="inferred from homology"/>
<feature type="transmembrane region" description="Helical" evidence="6">
    <location>
        <begin position="26"/>
        <end position="45"/>
    </location>
</feature>